<organism evidence="2 3">
    <name type="scientific">Winogradskya humida</name>
    <dbReference type="NCBI Taxonomy" id="113566"/>
    <lineage>
        <taxon>Bacteria</taxon>
        <taxon>Bacillati</taxon>
        <taxon>Actinomycetota</taxon>
        <taxon>Actinomycetes</taxon>
        <taxon>Micromonosporales</taxon>
        <taxon>Micromonosporaceae</taxon>
        <taxon>Winogradskya</taxon>
    </lineage>
</organism>
<evidence type="ECO:0000313" key="2">
    <source>
        <dbReference type="EMBL" id="GIE22137.1"/>
    </source>
</evidence>
<dbReference type="Pfam" id="PF01381">
    <property type="entry name" value="HTH_3"/>
    <property type="match status" value="1"/>
</dbReference>
<comment type="caution">
    <text evidence="2">The sequence shown here is derived from an EMBL/GenBank/DDBJ whole genome shotgun (WGS) entry which is preliminary data.</text>
</comment>
<dbReference type="EMBL" id="BOMN01000066">
    <property type="protein sequence ID" value="GIE22137.1"/>
    <property type="molecule type" value="Genomic_DNA"/>
</dbReference>
<gene>
    <name evidence="2" type="ORF">Ahu01nite_052390</name>
</gene>
<dbReference type="SUPFAM" id="SSF47413">
    <property type="entry name" value="lambda repressor-like DNA-binding domains"/>
    <property type="match status" value="1"/>
</dbReference>
<sequence>MDAYGLSTWHSTAAHVARGTDQSQREQERILRNAAEDHGIRLRVIQALTSIRQSLRLTQKQVASLMGTQQSAVSDMEKGLTDPRLSTLQRYARAMDCSINVEIVEELDDPDSAVARSMIHYSSWRHTDATTNQSNITLEVHDSGMGSWDWLHDPQDLNGLSEDEIAGQVRWAHPYGKSQASDVSITGVTQRLNIR</sequence>
<protein>
    <recommendedName>
        <fullName evidence="1">HTH cro/C1-type domain-containing protein</fullName>
    </recommendedName>
</protein>
<dbReference type="InterPro" id="IPR010982">
    <property type="entry name" value="Lambda_DNA-bd_dom_sf"/>
</dbReference>
<evidence type="ECO:0000259" key="1">
    <source>
        <dbReference type="PROSITE" id="PS50943"/>
    </source>
</evidence>
<dbReference type="SMART" id="SM00530">
    <property type="entry name" value="HTH_XRE"/>
    <property type="match status" value="1"/>
</dbReference>
<dbReference type="Proteomes" id="UP000603200">
    <property type="component" value="Unassembled WGS sequence"/>
</dbReference>
<dbReference type="RefSeq" id="WP_203839236.1">
    <property type="nucleotide sequence ID" value="NZ_BAAATV010000002.1"/>
</dbReference>
<evidence type="ECO:0000313" key="3">
    <source>
        <dbReference type="Proteomes" id="UP000603200"/>
    </source>
</evidence>
<name>A0ABQ3ZUC2_9ACTN</name>
<proteinExistence type="predicted"/>
<dbReference type="PROSITE" id="PS50943">
    <property type="entry name" value="HTH_CROC1"/>
    <property type="match status" value="1"/>
</dbReference>
<dbReference type="CDD" id="cd00093">
    <property type="entry name" value="HTH_XRE"/>
    <property type="match status" value="1"/>
</dbReference>
<dbReference type="InterPro" id="IPR001387">
    <property type="entry name" value="Cro/C1-type_HTH"/>
</dbReference>
<dbReference type="Gene3D" id="1.10.260.40">
    <property type="entry name" value="lambda repressor-like DNA-binding domains"/>
    <property type="match status" value="1"/>
</dbReference>
<feature type="domain" description="HTH cro/C1-type" evidence="1">
    <location>
        <begin position="48"/>
        <end position="103"/>
    </location>
</feature>
<keyword evidence="3" id="KW-1185">Reference proteome</keyword>
<accession>A0ABQ3ZUC2</accession>
<reference evidence="2 3" key="1">
    <citation type="submission" date="2021-01" db="EMBL/GenBank/DDBJ databases">
        <title>Whole genome shotgun sequence of Actinoplanes humidus NBRC 14915.</title>
        <authorList>
            <person name="Komaki H."/>
            <person name="Tamura T."/>
        </authorList>
    </citation>
    <scope>NUCLEOTIDE SEQUENCE [LARGE SCALE GENOMIC DNA]</scope>
    <source>
        <strain evidence="2 3">NBRC 14915</strain>
    </source>
</reference>